<dbReference type="InterPro" id="IPR050309">
    <property type="entry name" value="Type-B_Carboxylest/Lipase"/>
</dbReference>
<dbReference type="GO" id="GO:0016787">
    <property type="term" value="F:hydrolase activity"/>
    <property type="evidence" value="ECO:0007669"/>
    <property type="project" value="UniProtKB-KW"/>
</dbReference>
<comment type="caution">
    <text evidence="5">The sequence shown here is derived from an EMBL/GenBank/DDBJ whole genome shotgun (WGS) entry which is preliminary data.</text>
</comment>
<evidence type="ECO:0000256" key="3">
    <source>
        <dbReference type="RuleBase" id="RU361235"/>
    </source>
</evidence>
<organism evidence="5 6">
    <name type="scientific">Streptomyces rubrogriseus</name>
    <dbReference type="NCBI Taxonomy" id="194673"/>
    <lineage>
        <taxon>Bacteria</taxon>
        <taxon>Bacillati</taxon>
        <taxon>Actinomycetota</taxon>
        <taxon>Actinomycetes</taxon>
        <taxon>Kitasatosporales</taxon>
        <taxon>Streptomycetaceae</taxon>
        <taxon>Streptomyces</taxon>
        <taxon>Streptomyces violaceoruber group</taxon>
    </lineage>
</organism>
<dbReference type="EMBL" id="JAAGMQ010000043">
    <property type="protein sequence ID" value="NEC31854.1"/>
    <property type="molecule type" value="Genomic_DNA"/>
</dbReference>
<dbReference type="PROSITE" id="PS00122">
    <property type="entry name" value="CARBOXYLESTERASE_B_1"/>
    <property type="match status" value="1"/>
</dbReference>
<reference evidence="5 6" key="1">
    <citation type="submission" date="2020-01" db="EMBL/GenBank/DDBJ databases">
        <title>Insect and environment-associated Actinomycetes.</title>
        <authorList>
            <person name="Currrie C."/>
            <person name="Chevrette M."/>
            <person name="Carlson C."/>
            <person name="Stubbendieck R."/>
            <person name="Wendt-Pienkowski E."/>
        </authorList>
    </citation>
    <scope>NUCLEOTIDE SEQUENCE [LARGE SCALE GENOMIC DNA]</scope>
    <source>
        <strain evidence="5 6">SID7739</strain>
    </source>
</reference>
<sequence>MTSTTTAEPGAVRSWLGIPYATADRFRSPKAVPFDPDLPYDRKGPAPLQAGDTSWLEADNGFSEDCLNLNVWAPADAGGKPLPVIVYVFGGGWMLGANTQTTSNASGLAATGRAIGVSLNYRLGPFGWLSLSQYDGALAEASNLGLQDIIAALQWVRENIARFGGDPNNVTVTGHSAGAFSALSLLAAPSAEGLYHHLAAFSGMPSRQVPAWGAEERAHAVLTALGLQDDPEQLLAVDADLLAKTMTNTQSPDPGAAHGVDNEVIAITDDREQPNGVLTDHPMRVLESGQHRDVDILFSSTTQETDWWVRHRTEDFDPGSIDALVAEFAIRNRIPRSRARKIIAAYDIDGRTSVEVRGALLTDFSFTLPQTRGALAHAAAGGIAHLLVVGPVEGAHAVHGTEMYGIVGQARPGASDTQIARDTFVRDALLALACGDTGALWEPVTTVPTAQGIGDMPYDAIAHAKEVLETFSGVNRP</sequence>
<dbReference type="RefSeq" id="WP_164270430.1">
    <property type="nucleotide sequence ID" value="NZ_JAAGMQ010000043.1"/>
</dbReference>
<feature type="domain" description="Carboxylesterase type B" evidence="4">
    <location>
        <begin position="9"/>
        <end position="374"/>
    </location>
</feature>
<evidence type="ECO:0000259" key="4">
    <source>
        <dbReference type="Pfam" id="PF00135"/>
    </source>
</evidence>
<dbReference type="Pfam" id="PF00135">
    <property type="entry name" value="COesterase"/>
    <property type="match status" value="1"/>
</dbReference>
<accession>A0A6G3T5G9</accession>
<evidence type="ECO:0000313" key="5">
    <source>
        <dbReference type="EMBL" id="NEC31854.1"/>
    </source>
</evidence>
<gene>
    <name evidence="5" type="ORF">G3I66_01365</name>
</gene>
<protein>
    <recommendedName>
        <fullName evidence="3">Carboxylic ester hydrolase</fullName>
        <ecNumber evidence="3">3.1.1.-</ecNumber>
    </recommendedName>
</protein>
<comment type="similarity">
    <text evidence="1 3">Belongs to the type-B carboxylesterase/lipase family.</text>
</comment>
<dbReference type="InterPro" id="IPR019826">
    <property type="entry name" value="Carboxylesterase_B_AS"/>
</dbReference>
<dbReference type="Gene3D" id="3.40.50.1820">
    <property type="entry name" value="alpha/beta hydrolase"/>
    <property type="match status" value="1"/>
</dbReference>
<proteinExistence type="inferred from homology"/>
<dbReference type="InterPro" id="IPR002018">
    <property type="entry name" value="CarbesteraseB"/>
</dbReference>
<evidence type="ECO:0000256" key="1">
    <source>
        <dbReference type="ARBA" id="ARBA00005964"/>
    </source>
</evidence>
<dbReference type="EC" id="3.1.1.-" evidence="3"/>
<evidence type="ECO:0000256" key="2">
    <source>
        <dbReference type="ARBA" id="ARBA00022801"/>
    </source>
</evidence>
<evidence type="ECO:0000313" key="6">
    <source>
        <dbReference type="Proteomes" id="UP000475666"/>
    </source>
</evidence>
<keyword evidence="2 3" id="KW-0378">Hydrolase</keyword>
<dbReference type="PANTHER" id="PTHR11559">
    <property type="entry name" value="CARBOXYLESTERASE"/>
    <property type="match status" value="1"/>
</dbReference>
<dbReference type="SUPFAM" id="SSF53474">
    <property type="entry name" value="alpha/beta-Hydrolases"/>
    <property type="match status" value="1"/>
</dbReference>
<dbReference type="AlphaFoldDB" id="A0A6G3T5G9"/>
<name>A0A6G3T5G9_9ACTN</name>
<dbReference type="InterPro" id="IPR029058">
    <property type="entry name" value="AB_hydrolase_fold"/>
</dbReference>
<dbReference type="Proteomes" id="UP000475666">
    <property type="component" value="Unassembled WGS sequence"/>
</dbReference>